<keyword evidence="4" id="KW-1185">Reference proteome</keyword>
<evidence type="ECO:0000313" key="4">
    <source>
        <dbReference type="Proteomes" id="UP000025229"/>
    </source>
</evidence>
<accession>A0A023X7B7</accession>
<sequence>MERVAGGLRCALVLTLCVTALAGCTGGSLSGHTQSCSSSGGLLQERTVSCEGTAESLGGRMGIEFGDEDDLSGEYRLEASISVRSGSAEVYGGDEDIPLGNVSAGEPLTVSETVELSRSDPVVFTLDAGEGERVDGLTYSGVITRR</sequence>
<gene>
    <name evidence="2" type="ORF">RradSPS_2652</name>
    <name evidence="3" type="ORF">SIL72_00895</name>
</gene>
<protein>
    <recommendedName>
        <fullName evidence="5">Lipoprotein</fullName>
    </recommendedName>
</protein>
<keyword evidence="1" id="KW-0732">Signal</keyword>
<evidence type="ECO:0008006" key="5">
    <source>
        <dbReference type="Google" id="ProtNLM"/>
    </source>
</evidence>
<proteinExistence type="predicted"/>
<dbReference type="KEGG" id="rrd:RradSPS_2652"/>
<reference evidence="2 4" key="1">
    <citation type="submission" date="2014-03" db="EMBL/GenBank/DDBJ databases">
        <title>Complete genome sequence of the Radio-Resistant Rubrobacter radiotolerans RSPS-4.</title>
        <authorList>
            <person name="Egas C.C."/>
            <person name="Barroso C.C."/>
            <person name="Froufe H.J.C."/>
            <person name="Pacheco J.J."/>
            <person name="Albuquerque L.L."/>
            <person name="da Costa M.M.S."/>
        </authorList>
    </citation>
    <scope>NUCLEOTIDE SEQUENCE [LARGE SCALE GENOMIC DNA]</scope>
    <source>
        <strain evidence="2 4">RSPS-4</strain>
    </source>
</reference>
<evidence type="ECO:0000313" key="2">
    <source>
        <dbReference type="EMBL" id="AHY47935.1"/>
    </source>
</evidence>
<dbReference type="AlphaFoldDB" id="A0A023X7B7"/>
<reference evidence="3" key="2">
    <citation type="submission" date="2023-11" db="EMBL/GenBank/DDBJ databases">
        <title>MicrobeMod: A computational toolkit for identifying prokaryotic methylation and restriction-modification with nanopore sequencing.</title>
        <authorList>
            <person name="Crits-Christoph A."/>
            <person name="Kang S.C."/>
            <person name="Lee H."/>
            <person name="Ostrov N."/>
        </authorList>
    </citation>
    <scope>NUCLEOTIDE SEQUENCE</scope>
    <source>
        <strain evidence="3">ATCC 51242</strain>
    </source>
</reference>
<dbReference type="PROSITE" id="PS51257">
    <property type="entry name" value="PROKAR_LIPOPROTEIN"/>
    <property type="match status" value="1"/>
</dbReference>
<dbReference type="HOGENOM" id="CLU_1776048_0_0_11"/>
<dbReference type="EMBL" id="JAWXXX010000001">
    <property type="protein sequence ID" value="MDX5892574.1"/>
    <property type="molecule type" value="Genomic_DNA"/>
</dbReference>
<evidence type="ECO:0000313" key="3">
    <source>
        <dbReference type="EMBL" id="MDX5892574.1"/>
    </source>
</evidence>
<name>A0A023X7B7_RUBRA</name>
<organism evidence="2 4">
    <name type="scientific">Rubrobacter radiotolerans</name>
    <name type="common">Arthrobacter radiotolerans</name>
    <dbReference type="NCBI Taxonomy" id="42256"/>
    <lineage>
        <taxon>Bacteria</taxon>
        <taxon>Bacillati</taxon>
        <taxon>Actinomycetota</taxon>
        <taxon>Rubrobacteria</taxon>
        <taxon>Rubrobacterales</taxon>
        <taxon>Rubrobacteraceae</taxon>
        <taxon>Rubrobacter</taxon>
    </lineage>
</organism>
<dbReference type="RefSeq" id="WP_038683251.1">
    <property type="nucleotide sequence ID" value="NZ_CP007514.1"/>
</dbReference>
<dbReference type="EMBL" id="CP007514">
    <property type="protein sequence ID" value="AHY47935.1"/>
    <property type="molecule type" value="Genomic_DNA"/>
</dbReference>
<evidence type="ECO:0000256" key="1">
    <source>
        <dbReference type="SAM" id="SignalP"/>
    </source>
</evidence>
<dbReference type="STRING" id="42256.RradSPS_2652"/>
<feature type="chain" id="PRO_5001525285" description="Lipoprotein" evidence="1">
    <location>
        <begin position="23"/>
        <end position="146"/>
    </location>
</feature>
<dbReference type="Proteomes" id="UP000025229">
    <property type="component" value="Chromosome"/>
</dbReference>
<dbReference type="Proteomes" id="UP001281130">
    <property type="component" value="Unassembled WGS sequence"/>
</dbReference>
<feature type="signal peptide" evidence="1">
    <location>
        <begin position="1"/>
        <end position="22"/>
    </location>
</feature>